<dbReference type="AlphaFoldDB" id="A0A369AZZ3"/>
<accession>A0A369AZZ3</accession>
<dbReference type="InterPro" id="IPR007612">
    <property type="entry name" value="LOR"/>
</dbReference>
<gene>
    <name evidence="2" type="ORF">CBF32_03665</name>
    <name evidence="1" type="ORF">HED35_00505</name>
</gene>
<evidence type="ECO:0000313" key="4">
    <source>
        <dbReference type="Proteomes" id="UP000521358"/>
    </source>
</evidence>
<organism evidence="2 3">
    <name type="scientific">Vagococcus fluvialis</name>
    <dbReference type="NCBI Taxonomy" id="2738"/>
    <lineage>
        <taxon>Bacteria</taxon>
        <taxon>Bacillati</taxon>
        <taxon>Bacillota</taxon>
        <taxon>Bacilli</taxon>
        <taxon>Lactobacillales</taxon>
        <taxon>Enterococcaceae</taxon>
        <taxon>Vagococcus</taxon>
    </lineage>
</organism>
<keyword evidence="3" id="KW-1185">Reference proteome</keyword>
<protein>
    <submittedName>
        <fullName evidence="2">Uncharacterized protein</fullName>
    </submittedName>
</protein>
<evidence type="ECO:0000313" key="2">
    <source>
        <dbReference type="EMBL" id="RSU03778.1"/>
    </source>
</evidence>
<dbReference type="Proteomes" id="UP000288197">
    <property type="component" value="Unassembled WGS sequence"/>
</dbReference>
<name>A0A369AZZ3_9ENTE</name>
<dbReference type="EMBL" id="NGJX01000003">
    <property type="protein sequence ID" value="RSU03778.1"/>
    <property type="molecule type" value="Genomic_DNA"/>
</dbReference>
<dbReference type="GeneID" id="63145955"/>
<dbReference type="Proteomes" id="UP000521358">
    <property type="component" value="Unassembled WGS sequence"/>
</dbReference>
<proteinExistence type="predicted"/>
<reference evidence="2 3" key="1">
    <citation type="submission" date="2017-05" db="EMBL/GenBank/DDBJ databases">
        <title>Vagococcus spp. assemblies.</title>
        <authorList>
            <person name="Gulvik C.A."/>
        </authorList>
    </citation>
    <scope>NUCLEOTIDE SEQUENCE [LARGE SCALE GENOMIC DNA]</scope>
    <source>
        <strain evidence="2 3">NCFB 2497</strain>
    </source>
</reference>
<sequence>MKQLFMKQLVSSGKDNYTIKDRRGKELYTVTLDDLEVGDFISISNCRKEPVLLVKQDEENELKKFVVYSDNQELIAVEFNDLTKECTAMSNELAIIGDLLEMTFDVMYGYRKVGKVRKRWVSSEDTYEMTIFESDRESEIIGLATVLGFAQYYKKIA</sequence>
<dbReference type="SUPFAM" id="SSF54518">
    <property type="entry name" value="Tubby C-terminal domain-like"/>
    <property type="match status" value="1"/>
</dbReference>
<evidence type="ECO:0000313" key="1">
    <source>
        <dbReference type="EMBL" id="NKC66557.1"/>
    </source>
</evidence>
<reference evidence="1 4" key="2">
    <citation type="submission" date="2020-03" db="EMBL/GenBank/DDBJ databases">
        <title>Bacterial samples isolated from urine from healthy bovine heifers (Gyr breed).</title>
        <authorList>
            <person name="Giannattasio-Ferraz S."/>
            <person name="Maskeri L."/>
            <person name="Penido A."/>
            <person name="Barbosa-Stancioli E.F."/>
            <person name="Putonti C."/>
        </authorList>
    </citation>
    <scope>NUCLEOTIDE SEQUENCE [LARGE SCALE GENOMIC DNA]</scope>
    <source>
        <strain evidence="1 4">UFMG-H7</strain>
    </source>
</reference>
<dbReference type="RefSeq" id="WP_086341049.1">
    <property type="nucleotide sequence ID" value="NZ_CP081459.1"/>
</dbReference>
<comment type="caution">
    <text evidence="2">The sequence shown here is derived from an EMBL/GenBank/DDBJ whole genome shotgun (WGS) entry which is preliminary data.</text>
</comment>
<dbReference type="OrthoDB" id="652307at2"/>
<dbReference type="EMBL" id="JAAVMB010000001">
    <property type="protein sequence ID" value="NKC66557.1"/>
    <property type="molecule type" value="Genomic_DNA"/>
</dbReference>
<dbReference type="InterPro" id="IPR025659">
    <property type="entry name" value="Tubby-like_C"/>
</dbReference>
<dbReference type="Pfam" id="PF04525">
    <property type="entry name" value="LOR"/>
    <property type="match status" value="1"/>
</dbReference>
<evidence type="ECO:0000313" key="3">
    <source>
        <dbReference type="Proteomes" id="UP000288197"/>
    </source>
</evidence>